<feature type="compositionally biased region" description="Basic and acidic residues" evidence="1">
    <location>
        <begin position="35"/>
        <end position="51"/>
    </location>
</feature>
<protein>
    <recommendedName>
        <fullName evidence="2">BLOC-1-related complex subunit 6 C-terminal helix domain-containing protein</fullName>
    </recommendedName>
</protein>
<name>A0A8C3I662_CHRPI</name>
<dbReference type="Ensembl" id="ENSCPBT00000033175.1">
    <property type="protein sequence ID" value="ENSCPBP00000028164.1"/>
    <property type="gene ID" value="ENSCPBG00000019919.1"/>
</dbReference>
<dbReference type="InterPro" id="IPR019314">
    <property type="entry name" value="BORCS6"/>
</dbReference>
<dbReference type="Proteomes" id="UP000694380">
    <property type="component" value="Unplaced"/>
</dbReference>
<dbReference type="PANTHER" id="PTHR13440">
    <property type="entry name" value="BLOC-1 RELATED COMPLEX SUBUNIT 6"/>
    <property type="match status" value="1"/>
</dbReference>
<dbReference type="AlphaFoldDB" id="A0A8C3I662"/>
<evidence type="ECO:0000313" key="4">
    <source>
        <dbReference type="Proteomes" id="UP000694380"/>
    </source>
</evidence>
<dbReference type="InterPro" id="IPR046465">
    <property type="entry name" value="BORCS6_C"/>
</dbReference>
<evidence type="ECO:0000259" key="2">
    <source>
        <dbReference type="Pfam" id="PF10157"/>
    </source>
</evidence>
<dbReference type="PANTHER" id="PTHR13440:SF7">
    <property type="entry name" value="BLOC-1 RELATED COMPLEX SUBUNIT 6"/>
    <property type="match status" value="1"/>
</dbReference>
<feature type="domain" description="BLOC-1-related complex subunit 6 C-terminal helix" evidence="2">
    <location>
        <begin position="224"/>
        <end position="323"/>
    </location>
</feature>
<evidence type="ECO:0000313" key="3">
    <source>
        <dbReference type="Ensembl" id="ENSCPBP00000028164.1"/>
    </source>
</evidence>
<evidence type="ECO:0000256" key="1">
    <source>
        <dbReference type="SAM" id="MobiDB-lite"/>
    </source>
</evidence>
<dbReference type="GO" id="GO:0032418">
    <property type="term" value="P:lysosome localization"/>
    <property type="evidence" value="ECO:0007669"/>
    <property type="project" value="TreeGrafter"/>
</dbReference>
<dbReference type="GeneTree" id="ENSGT00490000043453"/>
<feature type="region of interest" description="Disordered" evidence="1">
    <location>
        <begin position="1"/>
        <end position="94"/>
    </location>
</feature>
<dbReference type="GO" id="GO:0099078">
    <property type="term" value="C:BORC complex"/>
    <property type="evidence" value="ECO:0007669"/>
    <property type="project" value="TreeGrafter"/>
</dbReference>
<organism evidence="3 4">
    <name type="scientific">Chrysemys picta bellii</name>
    <name type="common">Western painted turtle</name>
    <name type="synonym">Emys bellii</name>
    <dbReference type="NCBI Taxonomy" id="8478"/>
    <lineage>
        <taxon>Eukaryota</taxon>
        <taxon>Metazoa</taxon>
        <taxon>Chordata</taxon>
        <taxon>Craniata</taxon>
        <taxon>Vertebrata</taxon>
        <taxon>Euteleostomi</taxon>
        <taxon>Archelosauria</taxon>
        <taxon>Testudinata</taxon>
        <taxon>Testudines</taxon>
        <taxon>Cryptodira</taxon>
        <taxon>Durocryptodira</taxon>
        <taxon>Testudinoidea</taxon>
        <taxon>Emydidae</taxon>
        <taxon>Chrysemys</taxon>
    </lineage>
</organism>
<keyword evidence="4" id="KW-1185">Reference proteome</keyword>
<reference evidence="3" key="1">
    <citation type="submission" date="2025-08" db="UniProtKB">
        <authorList>
            <consortium name="Ensembl"/>
        </authorList>
    </citation>
    <scope>IDENTIFICATION</scope>
</reference>
<accession>A0A8C3I662</accession>
<proteinExistence type="predicted"/>
<reference evidence="3" key="2">
    <citation type="submission" date="2025-09" db="UniProtKB">
        <authorList>
            <consortium name="Ensembl"/>
        </authorList>
    </citation>
    <scope>IDENTIFICATION</scope>
</reference>
<dbReference type="Pfam" id="PF10157">
    <property type="entry name" value="BORCS6"/>
    <property type="match status" value="1"/>
</dbReference>
<sequence length="327" mass="34969">ALHSAHVTPGRAATRLNPAVAGRSRQPHWWIPRTNQRERHLFPAPRERERNGNFPSPRRPKRGEWEPLPGARSPDPPPIPPSSGACWAPVSEGPMWGAPRPGRWEQLVLGECERLPGRGLPAGPFCPGQRGVVGIAGSGSIAAPKGWAGSFPFSLGAERRLEALSLECGATGAGARQPGGRRATIASALELEGSVRREGLLTHFVASNLQRKIQRSAPAASAIPPVDPAALRDLVALAGQVAAQVDELLRSVHCGLQALTALSVGCIQTYRDGVESLGEAVDTSIRAMYTLVARCEELDLAMQPVPALARRIRDMKGMLERLEGLCK</sequence>